<dbReference type="AlphaFoldDB" id="A0A8J7QFY1"/>
<dbReference type="Proteomes" id="UP000664417">
    <property type="component" value="Unassembled WGS sequence"/>
</dbReference>
<organism evidence="1 2">
    <name type="scientific">Acanthopleuribacter pedis</name>
    <dbReference type="NCBI Taxonomy" id="442870"/>
    <lineage>
        <taxon>Bacteria</taxon>
        <taxon>Pseudomonadati</taxon>
        <taxon>Acidobacteriota</taxon>
        <taxon>Holophagae</taxon>
        <taxon>Acanthopleuribacterales</taxon>
        <taxon>Acanthopleuribacteraceae</taxon>
        <taxon>Acanthopleuribacter</taxon>
    </lineage>
</organism>
<reference evidence="1" key="1">
    <citation type="submission" date="2021-03" db="EMBL/GenBank/DDBJ databases">
        <authorList>
            <person name="Wang G."/>
        </authorList>
    </citation>
    <scope>NUCLEOTIDE SEQUENCE</scope>
    <source>
        <strain evidence="1">KCTC 12899</strain>
    </source>
</reference>
<accession>A0A8J7QFY1</accession>
<keyword evidence="2" id="KW-1185">Reference proteome</keyword>
<name>A0A8J7QFY1_9BACT</name>
<protein>
    <submittedName>
        <fullName evidence="1">Uncharacterized protein</fullName>
    </submittedName>
</protein>
<gene>
    <name evidence="1" type="ORF">J3U88_04800</name>
</gene>
<sequence length="144" mass="15479">MSRFTFLQQIVTGFQGMTPRGADQTLVAAPALPFAFLGITRRTSSRRGGRGVSAENDQIVAKASAPVSDCSQVAVLDAKLALVPKLRERFFVLMPSQMVAAIDQHLNMTPEEKGLARCGMDPAAVLSLVAGRLERERIAAEATH</sequence>
<evidence type="ECO:0000313" key="1">
    <source>
        <dbReference type="EMBL" id="MBO1317770.1"/>
    </source>
</evidence>
<evidence type="ECO:0000313" key="2">
    <source>
        <dbReference type="Proteomes" id="UP000664417"/>
    </source>
</evidence>
<comment type="caution">
    <text evidence="1">The sequence shown here is derived from an EMBL/GenBank/DDBJ whole genome shotgun (WGS) entry which is preliminary data.</text>
</comment>
<dbReference type="RefSeq" id="WP_207857205.1">
    <property type="nucleotide sequence ID" value="NZ_JAFREP010000003.1"/>
</dbReference>
<dbReference type="EMBL" id="JAFREP010000003">
    <property type="protein sequence ID" value="MBO1317770.1"/>
    <property type="molecule type" value="Genomic_DNA"/>
</dbReference>
<proteinExistence type="predicted"/>